<accession>A0A2R8BRT9</accession>
<feature type="signal peptide" evidence="1">
    <location>
        <begin position="1"/>
        <end position="17"/>
    </location>
</feature>
<sequence length="207" mass="21162">MRYFFLSLLLMGTPALAEDFCRAEVNDTEILIDRDTVDADRPGLRESLRRWPTGGIDRLRGREPVCDSQTLIAFLASEVPEAQIDGYCLANDPEAGFLLVPGARDYRGRCTATTCDLVNAARDGAGGVAGTAADLVIGRGEDQSRTDAVIHASGAAILSGSAASILGTLGTGASTAMTAALAAPAVAGAAAVSVVAIGGAVYLCSGE</sequence>
<evidence type="ECO:0000313" key="3">
    <source>
        <dbReference type="Proteomes" id="UP000244912"/>
    </source>
</evidence>
<organism evidence="2 3">
    <name type="scientific">Palleronia abyssalis</name>
    <dbReference type="NCBI Taxonomy" id="1501240"/>
    <lineage>
        <taxon>Bacteria</taxon>
        <taxon>Pseudomonadati</taxon>
        <taxon>Pseudomonadota</taxon>
        <taxon>Alphaproteobacteria</taxon>
        <taxon>Rhodobacterales</taxon>
        <taxon>Roseobacteraceae</taxon>
        <taxon>Palleronia</taxon>
    </lineage>
</organism>
<proteinExistence type="predicted"/>
<dbReference type="Proteomes" id="UP000244912">
    <property type="component" value="Unassembled WGS sequence"/>
</dbReference>
<evidence type="ECO:0000256" key="1">
    <source>
        <dbReference type="SAM" id="SignalP"/>
    </source>
</evidence>
<protein>
    <submittedName>
        <fullName evidence="2">Uncharacterized protein</fullName>
    </submittedName>
</protein>
<feature type="chain" id="PRO_5015326760" evidence="1">
    <location>
        <begin position="18"/>
        <end position="207"/>
    </location>
</feature>
<dbReference type="AlphaFoldDB" id="A0A2R8BRT9"/>
<dbReference type="RefSeq" id="WP_108892713.1">
    <property type="nucleotide sequence ID" value="NZ_ONZF01000001.1"/>
</dbReference>
<keyword evidence="3" id="KW-1185">Reference proteome</keyword>
<name>A0A2R8BRT9_9RHOB</name>
<keyword evidence="1" id="KW-0732">Signal</keyword>
<reference evidence="2 3" key="1">
    <citation type="submission" date="2018-03" db="EMBL/GenBank/DDBJ databases">
        <authorList>
            <person name="Keele B.F."/>
        </authorList>
    </citation>
    <scope>NUCLEOTIDE SEQUENCE [LARGE SCALE GENOMIC DNA]</scope>
    <source>
        <strain evidence="2 3">CECT 8504</strain>
    </source>
</reference>
<dbReference type="EMBL" id="ONZF01000001">
    <property type="protein sequence ID" value="SPJ22879.1"/>
    <property type="molecule type" value="Genomic_DNA"/>
</dbReference>
<evidence type="ECO:0000313" key="2">
    <source>
        <dbReference type="EMBL" id="SPJ22879.1"/>
    </source>
</evidence>
<gene>
    <name evidence="2" type="ORF">PAA8504_00678</name>
</gene>
<dbReference type="OrthoDB" id="7651719at2"/>